<proteinExistence type="predicted"/>
<accession>A0AA37UHI6</accession>
<evidence type="ECO:0000256" key="1">
    <source>
        <dbReference type="SAM" id="Phobius"/>
    </source>
</evidence>
<feature type="domain" description="DUF3566" evidence="2">
    <location>
        <begin position="19"/>
        <end position="132"/>
    </location>
</feature>
<dbReference type="EMBL" id="BSUL01000001">
    <property type="protein sequence ID" value="GMA29044.1"/>
    <property type="molecule type" value="Genomic_DNA"/>
</dbReference>
<dbReference type="Proteomes" id="UP001157160">
    <property type="component" value="Unassembled WGS sequence"/>
</dbReference>
<reference evidence="3 4" key="1">
    <citation type="journal article" date="2014" name="Int. J. Syst. Evol. Microbiol.">
        <title>Complete genome sequence of Corynebacterium casei LMG S-19264T (=DSM 44701T), isolated from a smear-ripened cheese.</title>
        <authorList>
            <consortium name="US DOE Joint Genome Institute (JGI-PGF)"/>
            <person name="Walter F."/>
            <person name="Albersmeier A."/>
            <person name="Kalinowski J."/>
            <person name="Ruckert C."/>
        </authorList>
    </citation>
    <scope>NUCLEOTIDE SEQUENCE [LARGE SCALE GENOMIC DNA]</scope>
    <source>
        <strain evidence="3 4">NBRC 112289</strain>
    </source>
</reference>
<dbReference type="InterPro" id="IPR021949">
    <property type="entry name" value="DUF3566_TM"/>
</dbReference>
<dbReference type="Pfam" id="PF12089">
    <property type="entry name" value="DUF3566"/>
    <property type="match status" value="1"/>
</dbReference>
<evidence type="ECO:0000259" key="2">
    <source>
        <dbReference type="Pfam" id="PF12089"/>
    </source>
</evidence>
<evidence type="ECO:0000313" key="3">
    <source>
        <dbReference type="EMBL" id="GMA29044.1"/>
    </source>
</evidence>
<dbReference type="RefSeq" id="WP_284232756.1">
    <property type="nucleotide sequence ID" value="NZ_BSUL01000001.1"/>
</dbReference>
<dbReference type="AlphaFoldDB" id="A0AA37UHI6"/>
<comment type="caution">
    <text evidence="3">The sequence shown here is derived from an EMBL/GenBank/DDBJ whole genome shotgun (WGS) entry which is preliminary data.</text>
</comment>
<protein>
    <recommendedName>
        <fullName evidence="2">DUF3566 domain-containing protein</fullName>
    </recommendedName>
</protein>
<gene>
    <name evidence="3" type="ORF">GCM10025874_22970</name>
</gene>
<feature type="transmembrane region" description="Helical" evidence="1">
    <location>
        <begin position="36"/>
        <end position="59"/>
    </location>
</feature>
<name>A0AA37UHI6_9MICO</name>
<sequence>MSSVGEKLRRKTPNGTPSKQVRLKLVYIDFWSMVKLSFLIAVAVGVITIVATFLSWMVLIATNTFSSINDIASDVLGDSFDLLEIFNLGQVMSFALVIALLDVIVITALGAVVALMYNLSVRITGGLLVGFTNN</sequence>
<organism evidence="3 4">
    <name type="scientific">Arenivirga flava</name>
    <dbReference type="NCBI Taxonomy" id="1930060"/>
    <lineage>
        <taxon>Bacteria</taxon>
        <taxon>Bacillati</taxon>
        <taxon>Actinomycetota</taxon>
        <taxon>Actinomycetes</taxon>
        <taxon>Micrococcales</taxon>
        <taxon>Microbacteriaceae</taxon>
        <taxon>Arenivirga</taxon>
    </lineage>
</organism>
<keyword evidence="1" id="KW-1133">Transmembrane helix</keyword>
<keyword evidence="1" id="KW-0472">Membrane</keyword>
<keyword evidence="1" id="KW-0812">Transmembrane</keyword>
<keyword evidence="4" id="KW-1185">Reference proteome</keyword>
<evidence type="ECO:0000313" key="4">
    <source>
        <dbReference type="Proteomes" id="UP001157160"/>
    </source>
</evidence>
<feature type="transmembrane region" description="Helical" evidence="1">
    <location>
        <begin position="91"/>
        <end position="117"/>
    </location>
</feature>